<dbReference type="Proteomes" id="UP000324832">
    <property type="component" value="Unassembled WGS sequence"/>
</dbReference>
<name>A0A5E4QG90_9NEOP</name>
<feature type="non-terminal residue" evidence="1">
    <location>
        <position position="116"/>
    </location>
</feature>
<accession>A0A5E4QG90</accession>
<gene>
    <name evidence="1" type="ORF">LSINAPIS_LOCUS8016</name>
</gene>
<organism evidence="1 2">
    <name type="scientific">Leptidea sinapis</name>
    <dbReference type="NCBI Taxonomy" id="189913"/>
    <lineage>
        <taxon>Eukaryota</taxon>
        <taxon>Metazoa</taxon>
        <taxon>Ecdysozoa</taxon>
        <taxon>Arthropoda</taxon>
        <taxon>Hexapoda</taxon>
        <taxon>Insecta</taxon>
        <taxon>Pterygota</taxon>
        <taxon>Neoptera</taxon>
        <taxon>Endopterygota</taxon>
        <taxon>Lepidoptera</taxon>
        <taxon>Glossata</taxon>
        <taxon>Ditrysia</taxon>
        <taxon>Papilionoidea</taxon>
        <taxon>Pieridae</taxon>
        <taxon>Dismorphiinae</taxon>
        <taxon>Leptidea</taxon>
    </lineage>
</organism>
<dbReference type="EMBL" id="FZQP02002780">
    <property type="protein sequence ID" value="VVC96536.1"/>
    <property type="molecule type" value="Genomic_DNA"/>
</dbReference>
<evidence type="ECO:0000313" key="1">
    <source>
        <dbReference type="EMBL" id="VVC96536.1"/>
    </source>
</evidence>
<keyword evidence="2" id="KW-1185">Reference proteome</keyword>
<sequence>MGALRCLQRSKTSKFNQIKMYVYGVKETGKTLLWNYNINKPCQHYLIAALLEAKLRAKMCIVKKGDYYCEFNLTELMINYIGKSFFYGDYFFKVLVLSKKGNIMCLYFDPKFKKIN</sequence>
<proteinExistence type="predicted"/>
<evidence type="ECO:0000313" key="2">
    <source>
        <dbReference type="Proteomes" id="UP000324832"/>
    </source>
</evidence>
<reference evidence="1 2" key="1">
    <citation type="submission" date="2017-07" db="EMBL/GenBank/DDBJ databases">
        <authorList>
            <person name="Talla V."/>
            <person name="Backstrom N."/>
        </authorList>
    </citation>
    <scope>NUCLEOTIDE SEQUENCE [LARGE SCALE GENOMIC DNA]</scope>
</reference>
<dbReference type="AlphaFoldDB" id="A0A5E4QG90"/>
<protein>
    <submittedName>
        <fullName evidence="1">Uncharacterized protein</fullName>
    </submittedName>
</protein>